<keyword evidence="3" id="KW-0808">Transferase</keyword>
<dbReference type="AlphaFoldDB" id="A0A9D1Z7N5"/>
<dbReference type="PANTHER" id="PTHR30576">
    <property type="entry name" value="COLANIC BIOSYNTHESIS UDP-GLUCOSE LIPID CARRIER TRANSFERASE"/>
    <property type="match status" value="1"/>
</dbReference>
<gene>
    <name evidence="3" type="ORF">H9728_04175</name>
</gene>
<dbReference type="PANTHER" id="PTHR30576:SF0">
    <property type="entry name" value="UNDECAPRENYL-PHOSPHATE N-ACETYLGALACTOSAMINYL 1-PHOSPHATE TRANSFERASE-RELATED"/>
    <property type="match status" value="1"/>
</dbReference>
<dbReference type="GO" id="GO:0016780">
    <property type="term" value="F:phosphotransferase activity, for other substituted phosphate groups"/>
    <property type="evidence" value="ECO:0007669"/>
    <property type="project" value="TreeGrafter"/>
</dbReference>
<protein>
    <submittedName>
        <fullName evidence="3">Sugar transferase</fullName>
    </submittedName>
</protein>
<name>A0A9D1Z7N5_9FIRM</name>
<dbReference type="EMBL" id="DXCO01000031">
    <property type="protein sequence ID" value="HIY78221.1"/>
    <property type="molecule type" value="Genomic_DNA"/>
</dbReference>
<evidence type="ECO:0000313" key="4">
    <source>
        <dbReference type="Proteomes" id="UP000824135"/>
    </source>
</evidence>
<sequence>MNRIYIRTKYAIDFFFALLALAVASPLLLAVAVAIKAEDGGQVFFKQIRTGKYGKKFYCYKFRSMKGTDVAFDKRNPVISEQNANLTKVGRFIRKFKIDELPQLINIVKGDMCFVAPRPLLPVYDSDYKDWELVKFTVRPGLTGLGQVNGNGYLSIEDRKYYDVYYAMHASPLLDLKILFKTAAVLFAGEKKFFNPVMPEEYETLKREVKKKFTPDPQTFAQLSGAENEWRP</sequence>
<dbReference type="Pfam" id="PF02397">
    <property type="entry name" value="Bac_transf"/>
    <property type="match status" value="1"/>
</dbReference>
<comment type="caution">
    <text evidence="3">The sequence shown here is derived from an EMBL/GenBank/DDBJ whole genome shotgun (WGS) entry which is preliminary data.</text>
</comment>
<feature type="domain" description="Bacterial sugar transferase" evidence="2">
    <location>
        <begin position="9"/>
        <end position="187"/>
    </location>
</feature>
<reference evidence="3" key="1">
    <citation type="journal article" date="2021" name="PeerJ">
        <title>Extensive microbial diversity within the chicken gut microbiome revealed by metagenomics and culture.</title>
        <authorList>
            <person name="Gilroy R."/>
            <person name="Ravi A."/>
            <person name="Getino M."/>
            <person name="Pursley I."/>
            <person name="Horton D.L."/>
            <person name="Alikhan N.F."/>
            <person name="Baker D."/>
            <person name="Gharbi K."/>
            <person name="Hall N."/>
            <person name="Watson M."/>
            <person name="Adriaenssens E.M."/>
            <person name="Foster-Nyarko E."/>
            <person name="Jarju S."/>
            <person name="Secka A."/>
            <person name="Antonio M."/>
            <person name="Oren A."/>
            <person name="Chaudhuri R.R."/>
            <person name="La Ragione R."/>
            <person name="Hildebrand F."/>
            <person name="Pallen M.J."/>
        </authorList>
    </citation>
    <scope>NUCLEOTIDE SEQUENCE</scope>
    <source>
        <strain evidence="3">CHK199-9574</strain>
    </source>
</reference>
<dbReference type="Proteomes" id="UP000824135">
    <property type="component" value="Unassembled WGS sequence"/>
</dbReference>
<organism evidence="3 4">
    <name type="scientific">Candidatus Borkfalkia excrementavium</name>
    <dbReference type="NCBI Taxonomy" id="2838505"/>
    <lineage>
        <taxon>Bacteria</taxon>
        <taxon>Bacillati</taxon>
        <taxon>Bacillota</taxon>
        <taxon>Clostridia</taxon>
        <taxon>Christensenellales</taxon>
        <taxon>Christensenellaceae</taxon>
        <taxon>Candidatus Borkfalkia</taxon>
    </lineage>
</organism>
<comment type="similarity">
    <text evidence="1">Belongs to the bacterial sugar transferase family.</text>
</comment>
<evidence type="ECO:0000259" key="2">
    <source>
        <dbReference type="Pfam" id="PF02397"/>
    </source>
</evidence>
<evidence type="ECO:0000256" key="1">
    <source>
        <dbReference type="ARBA" id="ARBA00006464"/>
    </source>
</evidence>
<proteinExistence type="inferred from homology"/>
<reference evidence="3" key="2">
    <citation type="submission" date="2021-04" db="EMBL/GenBank/DDBJ databases">
        <authorList>
            <person name="Gilroy R."/>
        </authorList>
    </citation>
    <scope>NUCLEOTIDE SEQUENCE</scope>
    <source>
        <strain evidence="3">CHK199-9574</strain>
    </source>
</reference>
<evidence type="ECO:0000313" key="3">
    <source>
        <dbReference type="EMBL" id="HIY78221.1"/>
    </source>
</evidence>
<accession>A0A9D1Z7N5</accession>
<dbReference type="InterPro" id="IPR003362">
    <property type="entry name" value="Bact_transf"/>
</dbReference>